<organism evidence="9 10">
    <name type="scientific">Hibiscus syriacus</name>
    <name type="common">Rose of Sharon</name>
    <dbReference type="NCBI Taxonomy" id="106335"/>
    <lineage>
        <taxon>Eukaryota</taxon>
        <taxon>Viridiplantae</taxon>
        <taxon>Streptophyta</taxon>
        <taxon>Embryophyta</taxon>
        <taxon>Tracheophyta</taxon>
        <taxon>Spermatophyta</taxon>
        <taxon>Magnoliopsida</taxon>
        <taxon>eudicotyledons</taxon>
        <taxon>Gunneridae</taxon>
        <taxon>Pentapetalae</taxon>
        <taxon>rosids</taxon>
        <taxon>malvids</taxon>
        <taxon>Malvales</taxon>
        <taxon>Malvaceae</taxon>
        <taxon>Malvoideae</taxon>
        <taxon>Hibiscus</taxon>
    </lineage>
</organism>
<comment type="similarity">
    <text evidence="2">Belongs to the bZIP family.</text>
</comment>
<name>A0A6A3A179_HIBSY</name>
<dbReference type="PANTHER" id="PTHR46408:SF5">
    <property type="entry name" value="BASIC LEUCINE ZIPPER 10"/>
    <property type="match status" value="1"/>
</dbReference>
<protein>
    <submittedName>
        <fullName evidence="9">Detected protein of confused Function</fullName>
    </submittedName>
</protein>
<evidence type="ECO:0000256" key="3">
    <source>
        <dbReference type="ARBA" id="ARBA00023015"/>
    </source>
</evidence>
<dbReference type="PANTHER" id="PTHR46408">
    <property type="entry name" value="BASIC LEUCINE ZIPPER 63"/>
    <property type="match status" value="1"/>
</dbReference>
<evidence type="ECO:0000313" key="9">
    <source>
        <dbReference type="EMBL" id="KAE8696945.1"/>
    </source>
</evidence>
<evidence type="ECO:0000259" key="8">
    <source>
        <dbReference type="Pfam" id="PF12498"/>
    </source>
</evidence>
<dbReference type="GO" id="GO:0003677">
    <property type="term" value="F:DNA binding"/>
    <property type="evidence" value="ECO:0007669"/>
    <property type="project" value="UniProtKB-KW"/>
</dbReference>
<accession>A0A6A3A179</accession>
<evidence type="ECO:0000313" key="10">
    <source>
        <dbReference type="Proteomes" id="UP000436088"/>
    </source>
</evidence>
<dbReference type="EMBL" id="VEPZ02001057">
    <property type="protein sequence ID" value="KAE8696945.1"/>
    <property type="molecule type" value="Genomic_DNA"/>
</dbReference>
<keyword evidence="5" id="KW-0804">Transcription</keyword>
<keyword evidence="6" id="KW-0539">Nucleus</keyword>
<dbReference type="InterPro" id="IPR020983">
    <property type="entry name" value="Basic_leucine-zipper_C"/>
</dbReference>
<keyword evidence="4" id="KW-0238">DNA-binding</keyword>
<feature type="region of interest" description="Disordered" evidence="7">
    <location>
        <begin position="101"/>
        <end position="141"/>
    </location>
</feature>
<feature type="domain" description="Basic leucine-zipper C-terminal" evidence="8">
    <location>
        <begin position="1"/>
        <end position="114"/>
    </location>
</feature>
<dbReference type="AlphaFoldDB" id="A0A6A3A179"/>
<comment type="caution">
    <text evidence="9">The sequence shown here is derived from an EMBL/GenBank/DDBJ whole genome shotgun (WGS) entry which is preliminary data.</text>
</comment>
<evidence type="ECO:0000256" key="6">
    <source>
        <dbReference type="ARBA" id="ARBA00023242"/>
    </source>
</evidence>
<proteinExistence type="inferred from homology"/>
<dbReference type="Proteomes" id="UP000436088">
    <property type="component" value="Unassembled WGS sequence"/>
</dbReference>
<feature type="compositionally biased region" description="Basic and acidic residues" evidence="7">
    <location>
        <begin position="105"/>
        <end position="114"/>
    </location>
</feature>
<evidence type="ECO:0000256" key="4">
    <source>
        <dbReference type="ARBA" id="ARBA00023125"/>
    </source>
</evidence>
<reference evidence="9" key="1">
    <citation type="submission" date="2019-09" db="EMBL/GenBank/DDBJ databases">
        <title>Draft genome information of white flower Hibiscus syriacus.</title>
        <authorList>
            <person name="Kim Y.-M."/>
        </authorList>
    </citation>
    <scope>NUCLEOTIDE SEQUENCE [LARGE SCALE GENOMIC DNA]</scope>
    <source>
        <strain evidence="9">YM2019G1</strain>
    </source>
</reference>
<sequence length="141" mass="15024">MAEETVKQVTGINPAMLSRHAVANVGMPFVSSPLEASPVAPVRLQQNSNQFFHQPVPGIAGPVHHLKAENRFAGNSLVPPSVNPHTEVGLGVKSVNETSALRHTPSSEHVHDPIGRGVSPSGLMSGWEPQLHEVAKNKKQS</sequence>
<dbReference type="Pfam" id="PF12498">
    <property type="entry name" value="bZIP_C"/>
    <property type="match status" value="1"/>
</dbReference>
<gene>
    <name evidence="9" type="ORF">F3Y22_tig00110637pilonHSYRG00335</name>
</gene>
<evidence type="ECO:0000256" key="1">
    <source>
        <dbReference type="ARBA" id="ARBA00004123"/>
    </source>
</evidence>
<comment type="subcellular location">
    <subcellularLocation>
        <location evidence="1">Nucleus</location>
    </subcellularLocation>
</comment>
<evidence type="ECO:0000256" key="2">
    <source>
        <dbReference type="ARBA" id="ARBA00007163"/>
    </source>
</evidence>
<feature type="compositionally biased region" description="Basic and acidic residues" evidence="7">
    <location>
        <begin position="130"/>
        <end position="141"/>
    </location>
</feature>
<evidence type="ECO:0000256" key="7">
    <source>
        <dbReference type="SAM" id="MobiDB-lite"/>
    </source>
</evidence>
<keyword evidence="10" id="KW-1185">Reference proteome</keyword>
<evidence type="ECO:0000256" key="5">
    <source>
        <dbReference type="ARBA" id="ARBA00023163"/>
    </source>
</evidence>
<keyword evidence="3" id="KW-0805">Transcription regulation</keyword>
<dbReference type="GO" id="GO:0005634">
    <property type="term" value="C:nucleus"/>
    <property type="evidence" value="ECO:0007669"/>
    <property type="project" value="UniProtKB-SubCell"/>
</dbReference>